<evidence type="ECO:0000256" key="2">
    <source>
        <dbReference type="PROSITE-ProRule" id="PRU00169"/>
    </source>
</evidence>
<name>A0A927CK18_9BACL</name>
<dbReference type="InterPro" id="IPR011006">
    <property type="entry name" value="CheY-like_superfamily"/>
</dbReference>
<dbReference type="GO" id="GO:0000160">
    <property type="term" value="P:phosphorelay signal transduction system"/>
    <property type="evidence" value="ECO:0007669"/>
    <property type="project" value="InterPro"/>
</dbReference>
<accession>A0A927CK18</accession>
<sequence>MSIIIVDDNATNQLIIKAILNKAGYGSVAAVSSAPELYGRLGIGSPGAAQPVDLILMDMMMPDIDGLQACRRIREDDRYKDVPIIFVTAVGDSGKMAEALDAGAIDYVMKPINKMELLARIRSAMRLKKEIDWHKERDRRMKYKLELAKQVQRSVLSLPIRDENVDIGAVYQPSSELAGDFYAWYRIDGDRYGVILLDIMGHGISSSLVCMYICSVLQDNITRITDPENVMQELNRHMKKLYRKEELLNYYFTAIYFVIDTKRRTIEYVNAGHPPGIALLGGKTALLTEGCCAIGLFESIEVAKGTIEYEEEATIILYTDGLTEAMADGGDGGTTADMLAGRLAACGDLELPELAARLIPESKCGHERDDICLVMLRAK</sequence>
<evidence type="ECO:0000256" key="1">
    <source>
        <dbReference type="ARBA" id="ARBA00022801"/>
    </source>
</evidence>
<dbReference type="Gene3D" id="3.60.40.10">
    <property type="entry name" value="PPM-type phosphatase domain"/>
    <property type="match status" value="1"/>
</dbReference>
<dbReference type="PANTHER" id="PTHR43156">
    <property type="entry name" value="STAGE II SPORULATION PROTEIN E-RELATED"/>
    <property type="match status" value="1"/>
</dbReference>
<dbReference type="RefSeq" id="WP_190859042.1">
    <property type="nucleotide sequence ID" value="NZ_JACXIY010000007.1"/>
</dbReference>
<dbReference type="PROSITE" id="PS50110">
    <property type="entry name" value="RESPONSE_REGULATORY"/>
    <property type="match status" value="1"/>
</dbReference>
<feature type="modified residue" description="4-aspartylphosphate" evidence="2">
    <location>
        <position position="58"/>
    </location>
</feature>
<dbReference type="SMART" id="SM00331">
    <property type="entry name" value="PP2C_SIG"/>
    <property type="match status" value="1"/>
</dbReference>
<dbReference type="InterPro" id="IPR001932">
    <property type="entry name" value="PPM-type_phosphatase-like_dom"/>
</dbReference>
<dbReference type="Gene3D" id="3.40.50.2300">
    <property type="match status" value="1"/>
</dbReference>
<dbReference type="SUPFAM" id="SSF52172">
    <property type="entry name" value="CheY-like"/>
    <property type="match status" value="1"/>
</dbReference>
<dbReference type="SMART" id="SM00448">
    <property type="entry name" value="REC"/>
    <property type="match status" value="1"/>
</dbReference>
<dbReference type="AlphaFoldDB" id="A0A927CK18"/>
<evidence type="ECO:0000313" key="4">
    <source>
        <dbReference type="EMBL" id="MBD2868028.1"/>
    </source>
</evidence>
<evidence type="ECO:0000313" key="5">
    <source>
        <dbReference type="Proteomes" id="UP000632125"/>
    </source>
</evidence>
<dbReference type="InterPro" id="IPR052016">
    <property type="entry name" value="Bact_Sigma-Reg"/>
</dbReference>
<dbReference type="Pfam" id="PF00072">
    <property type="entry name" value="Response_reg"/>
    <property type="match status" value="1"/>
</dbReference>
<dbReference type="EMBL" id="JACXIY010000007">
    <property type="protein sequence ID" value="MBD2868028.1"/>
    <property type="molecule type" value="Genomic_DNA"/>
</dbReference>
<feature type="domain" description="Response regulatory" evidence="3">
    <location>
        <begin position="2"/>
        <end position="125"/>
    </location>
</feature>
<comment type="caution">
    <text evidence="4">The sequence shown here is derived from an EMBL/GenBank/DDBJ whole genome shotgun (WGS) entry which is preliminary data.</text>
</comment>
<keyword evidence="1" id="KW-0378">Hydrolase</keyword>
<dbReference type="GO" id="GO:0016791">
    <property type="term" value="F:phosphatase activity"/>
    <property type="evidence" value="ECO:0007669"/>
    <property type="project" value="TreeGrafter"/>
</dbReference>
<dbReference type="PANTHER" id="PTHR43156:SF14">
    <property type="entry name" value="PHOSPHOSERINE PHOSPHATASE RSBP"/>
    <property type="match status" value="1"/>
</dbReference>
<dbReference type="InterPro" id="IPR036457">
    <property type="entry name" value="PPM-type-like_dom_sf"/>
</dbReference>
<dbReference type="Proteomes" id="UP000632125">
    <property type="component" value="Unassembled WGS sequence"/>
</dbReference>
<reference evidence="4" key="1">
    <citation type="submission" date="2020-09" db="EMBL/GenBank/DDBJ databases">
        <title>A novel bacterium of genus Paenibacillus, isolated from South China Sea.</title>
        <authorList>
            <person name="Huang H."/>
            <person name="Mo K."/>
            <person name="Hu Y."/>
        </authorList>
    </citation>
    <scope>NUCLEOTIDE SEQUENCE</scope>
    <source>
        <strain evidence="4">IB182493</strain>
    </source>
</reference>
<dbReference type="Pfam" id="PF07228">
    <property type="entry name" value="SpoIIE"/>
    <property type="match status" value="1"/>
</dbReference>
<organism evidence="4 5">
    <name type="scientific">Paenibacillus arenilitoris</name>
    <dbReference type="NCBI Taxonomy" id="2772299"/>
    <lineage>
        <taxon>Bacteria</taxon>
        <taxon>Bacillati</taxon>
        <taxon>Bacillota</taxon>
        <taxon>Bacilli</taxon>
        <taxon>Bacillales</taxon>
        <taxon>Paenibacillaceae</taxon>
        <taxon>Paenibacillus</taxon>
    </lineage>
</organism>
<protein>
    <submittedName>
        <fullName evidence="4">Fused response regulator/phosphatase</fullName>
    </submittedName>
</protein>
<dbReference type="SUPFAM" id="SSF81606">
    <property type="entry name" value="PP2C-like"/>
    <property type="match status" value="1"/>
</dbReference>
<keyword evidence="5" id="KW-1185">Reference proteome</keyword>
<keyword evidence="2" id="KW-0597">Phosphoprotein</keyword>
<evidence type="ECO:0000259" key="3">
    <source>
        <dbReference type="PROSITE" id="PS50110"/>
    </source>
</evidence>
<dbReference type="InterPro" id="IPR001789">
    <property type="entry name" value="Sig_transdc_resp-reg_receiver"/>
</dbReference>
<gene>
    <name evidence="4" type="ORF">IDH41_05540</name>
</gene>
<proteinExistence type="predicted"/>